<sequence length="70" mass="8337">MMFFQTLEFPEKHQLKDLTENKYLIQENRSILSQISNHEDMVMFIPSKSRSISTYRDIITGIAWAELKNE</sequence>
<evidence type="ECO:0000313" key="1">
    <source>
        <dbReference type="EMBL" id="KCW50758.1"/>
    </source>
</evidence>
<dbReference type="Gramene" id="KCW50758">
    <property type="protein sequence ID" value="KCW50758"/>
    <property type="gene ID" value="EUGRSUZ_J00425"/>
</dbReference>
<protein>
    <submittedName>
        <fullName evidence="1">Uncharacterized protein</fullName>
    </submittedName>
</protein>
<reference evidence="1" key="1">
    <citation type="submission" date="2013-07" db="EMBL/GenBank/DDBJ databases">
        <title>The genome of Eucalyptus grandis.</title>
        <authorList>
            <person name="Schmutz J."/>
            <person name="Hayes R."/>
            <person name="Myburg A."/>
            <person name="Tuskan G."/>
            <person name="Grattapaglia D."/>
            <person name="Rokhsar D.S."/>
        </authorList>
    </citation>
    <scope>NUCLEOTIDE SEQUENCE</scope>
    <source>
        <tissue evidence="1">Leaf extractions</tissue>
    </source>
</reference>
<gene>
    <name evidence="1" type="ORF">EUGRSUZ_J00425</name>
</gene>
<organism evidence="1">
    <name type="scientific">Eucalyptus grandis</name>
    <name type="common">Flooded gum</name>
    <dbReference type="NCBI Taxonomy" id="71139"/>
    <lineage>
        <taxon>Eukaryota</taxon>
        <taxon>Viridiplantae</taxon>
        <taxon>Streptophyta</taxon>
        <taxon>Embryophyta</taxon>
        <taxon>Tracheophyta</taxon>
        <taxon>Spermatophyta</taxon>
        <taxon>Magnoliopsida</taxon>
        <taxon>eudicotyledons</taxon>
        <taxon>Gunneridae</taxon>
        <taxon>Pentapetalae</taxon>
        <taxon>rosids</taxon>
        <taxon>malvids</taxon>
        <taxon>Myrtales</taxon>
        <taxon>Myrtaceae</taxon>
        <taxon>Myrtoideae</taxon>
        <taxon>Eucalypteae</taxon>
        <taxon>Eucalyptus</taxon>
    </lineage>
</organism>
<proteinExistence type="predicted"/>
<dbReference type="InParanoid" id="A0A059AA91"/>
<accession>A0A059AA91</accession>
<dbReference type="AlphaFoldDB" id="A0A059AA91"/>
<dbReference type="EMBL" id="KK198762">
    <property type="protein sequence ID" value="KCW50758.1"/>
    <property type="molecule type" value="Genomic_DNA"/>
</dbReference>
<name>A0A059AA91_EUCGR</name>